<reference evidence="3 4" key="1">
    <citation type="journal article" date="2018" name="PLoS Genet.">
        <title>Population sequencing reveals clonal diversity and ancestral inbreeding in the grapevine cultivar Chardonnay.</title>
        <authorList>
            <person name="Roach M.J."/>
            <person name="Johnson D.L."/>
            <person name="Bohlmann J."/>
            <person name="van Vuuren H.J."/>
            <person name="Jones S.J."/>
            <person name="Pretorius I.S."/>
            <person name="Schmidt S.A."/>
            <person name="Borneman A.R."/>
        </authorList>
    </citation>
    <scope>NUCLEOTIDE SEQUENCE [LARGE SCALE GENOMIC DNA]</scope>
    <source>
        <strain evidence="4">cv. Chardonnay</strain>
        <tissue evidence="3">Leaf</tissue>
    </source>
</reference>
<dbReference type="GO" id="GO:0005669">
    <property type="term" value="C:transcription factor TFIID complex"/>
    <property type="evidence" value="ECO:0007669"/>
    <property type="project" value="InterPro"/>
</dbReference>
<dbReference type="InterPro" id="IPR025558">
    <property type="entry name" value="DUF4283"/>
</dbReference>
<name>A0A438JYK8_VITVI</name>
<keyword evidence="3" id="KW-0396">Initiation factor</keyword>
<protein>
    <submittedName>
        <fullName evidence="3">Transcription initiation factor TFIID subunit 2</fullName>
    </submittedName>
</protein>
<evidence type="ECO:0000313" key="3">
    <source>
        <dbReference type="EMBL" id="RVX14046.1"/>
    </source>
</evidence>
<dbReference type="InterPro" id="IPR037813">
    <property type="entry name" value="TAF2"/>
</dbReference>
<gene>
    <name evidence="3" type="primary">TAF2_3</name>
    <name evidence="3" type="ORF">CK203_011324</name>
</gene>
<feature type="region of interest" description="Disordered" evidence="1">
    <location>
        <begin position="435"/>
        <end position="455"/>
    </location>
</feature>
<comment type="caution">
    <text evidence="3">The sequence shown here is derived from an EMBL/GenBank/DDBJ whole genome shotgun (WGS) entry which is preliminary data.</text>
</comment>
<dbReference type="PROSITE" id="PS51257">
    <property type="entry name" value="PROKAR_LIPOPROTEIN"/>
    <property type="match status" value="1"/>
</dbReference>
<evidence type="ECO:0000259" key="2">
    <source>
        <dbReference type="Pfam" id="PF14111"/>
    </source>
</evidence>
<dbReference type="GO" id="GO:0003743">
    <property type="term" value="F:translation initiation factor activity"/>
    <property type="evidence" value="ECO:0007669"/>
    <property type="project" value="UniProtKB-KW"/>
</dbReference>
<proteinExistence type="predicted"/>
<sequence length="511" mass="56347">MKSILFLSSLLKRIDRLLQFDRLMPSYNGILTISCIRTLTQIGLKLSGFIPLDRVIELVKPFRDFQAIWQVRIEASRALLGLEFHFKGIDAALSLFIKYVEEEPSIRGQVKLGVHAMRLCQIKGGSESDNDIKSSTLVALLRLLESRIAFNNVFLRHHLFCILRILAGSINKLNLISAETSESKSTNMHIKLMLIGNASCLRCLLEGVEACCWDAGLQSFGKSWEEGGRKFRLDQHSNEVGRFLLCYVLNHVGKKICLVFPEGKGFAGGLAGDSIATGTLSFVAKSLLVISRSFADIVKEKSGKLGDSIWVQLGGQDLRHREEQLEQCLVGRWGKGDGSFPDLDALRTWGIGLWYLRGGLQIAKLGGAFLLFEFENKLEADQVLHRGCPKVVWVRVVGLPLHFWSRELVVGDSCFALQLWWEVLPWVSEVVPSSKGNGGEAVEVRGGGGERSRANGRVSLSSLESQKMVEDLSCSGAETWGREMVVAAGSCNRSVATSMEAGVCCGLLEGE</sequence>
<evidence type="ECO:0000256" key="1">
    <source>
        <dbReference type="SAM" id="MobiDB-lite"/>
    </source>
</evidence>
<dbReference type="EMBL" id="QGNW01000022">
    <property type="protein sequence ID" value="RVX14046.1"/>
    <property type="molecule type" value="Genomic_DNA"/>
</dbReference>
<dbReference type="AlphaFoldDB" id="A0A438JYK8"/>
<feature type="domain" description="DUF4283" evidence="2">
    <location>
        <begin position="322"/>
        <end position="388"/>
    </location>
</feature>
<dbReference type="Pfam" id="PF14111">
    <property type="entry name" value="DUF4283"/>
    <property type="match status" value="1"/>
</dbReference>
<accession>A0A438JYK8</accession>
<dbReference type="Proteomes" id="UP000288805">
    <property type="component" value="Unassembled WGS sequence"/>
</dbReference>
<dbReference type="PANTHER" id="PTHR15137">
    <property type="entry name" value="TRANSCRIPTION INITIATION FACTOR TFIID"/>
    <property type="match status" value="1"/>
</dbReference>
<dbReference type="PANTHER" id="PTHR15137:SF9">
    <property type="entry name" value="TRANSCRIPTION INITIATION FACTOR TFIID SUBUNIT 2"/>
    <property type="match status" value="1"/>
</dbReference>
<evidence type="ECO:0000313" key="4">
    <source>
        <dbReference type="Proteomes" id="UP000288805"/>
    </source>
</evidence>
<organism evidence="3 4">
    <name type="scientific">Vitis vinifera</name>
    <name type="common">Grape</name>
    <dbReference type="NCBI Taxonomy" id="29760"/>
    <lineage>
        <taxon>Eukaryota</taxon>
        <taxon>Viridiplantae</taxon>
        <taxon>Streptophyta</taxon>
        <taxon>Embryophyta</taxon>
        <taxon>Tracheophyta</taxon>
        <taxon>Spermatophyta</taxon>
        <taxon>Magnoliopsida</taxon>
        <taxon>eudicotyledons</taxon>
        <taxon>Gunneridae</taxon>
        <taxon>Pentapetalae</taxon>
        <taxon>rosids</taxon>
        <taxon>Vitales</taxon>
        <taxon>Vitaceae</taxon>
        <taxon>Viteae</taxon>
        <taxon>Vitis</taxon>
    </lineage>
</organism>
<keyword evidence="3" id="KW-0648">Protein biosynthesis</keyword>